<dbReference type="Pfam" id="PF16861">
    <property type="entry name" value="Carbam_trans_C"/>
    <property type="match status" value="1"/>
</dbReference>
<comment type="similarity">
    <text evidence="1">Belongs to the NodU/CmcH family.</text>
</comment>
<organism evidence="4 5">
    <name type="scientific">Kordia algicida OT-1</name>
    <dbReference type="NCBI Taxonomy" id="391587"/>
    <lineage>
        <taxon>Bacteria</taxon>
        <taxon>Pseudomonadati</taxon>
        <taxon>Bacteroidota</taxon>
        <taxon>Flavobacteriia</taxon>
        <taxon>Flavobacteriales</taxon>
        <taxon>Flavobacteriaceae</taxon>
        <taxon>Kordia</taxon>
    </lineage>
</organism>
<feature type="domain" description="Carbamoyltransferase C-terminal" evidence="3">
    <location>
        <begin position="386"/>
        <end position="552"/>
    </location>
</feature>
<dbReference type="SUPFAM" id="SSF53067">
    <property type="entry name" value="Actin-like ATPase domain"/>
    <property type="match status" value="1"/>
</dbReference>
<comment type="caution">
    <text evidence="4">The sequence shown here is derived from an EMBL/GenBank/DDBJ whole genome shotgun (WGS) entry which is preliminary data.</text>
</comment>
<dbReference type="CDD" id="cd24098">
    <property type="entry name" value="ASKHA_NBD_TobZ_N"/>
    <property type="match status" value="1"/>
</dbReference>
<evidence type="ECO:0000259" key="3">
    <source>
        <dbReference type="Pfam" id="PF16861"/>
    </source>
</evidence>
<dbReference type="Gene3D" id="3.30.420.40">
    <property type="match status" value="2"/>
</dbReference>
<dbReference type="Pfam" id="PF02543">
    <property type="entry name" value="Carbam_trans_N"/>
    <property type="match status" value="1"/>
</dbReference>
<dbReference type="OrthoDB" id="9780777at2"/>
<dbReference type="InterPro" id="IPR051338">
    <property type="entry name" value="NodU/CmcH_Carbamoyltrnsfr"/>
</dbReference>
<dbReference type="STRING" id="391587.KAOT1_11447"/>
<dbReference type="InterPro" id="IPR043129">
    <property type="entry name" value="ATPase_NBD"/>
</dbReference>
<evidence type="ECO:0000259" key="2">
    <source>
        <dbReference type="Pfam" id="PF02543"/>
    </source>
</evidence>
<reference evidence="4 5" key="1">
    <citation type="journal article" date="2011" name="J. Bacteriol.">
        <title>Genome sequence of the algicidal bacterium Kordia algicida OT-1.</title>
        <authorList>
            <person name="Lee H.S."/>
            <person name="Kang S.G."/>
            <person name="Kwon K.K."/>
            <person name="Lee J.H."/>
            <person name="Kim S.J."/>
        </authorList>
    </citation>
    <scope>NUCLEOTIDE SEQUENCE [LARGE SCALE GENOMIC DNA]</scope>
    <source>
        <strain evidence="4 5">OT-1</strain>
    </source>
</reference>
<dbReference type="Gene3D" id="3.90.870.20">
    <property type="entry name" value="Carbamoyltransferase, C-terminal domain"/>
    <property type="match status" value="1"/>
</dbReference>
<dbReference type="InterPro" id="IPR003696">
    <property type="entry name" value="Carbtransf_dom"/>
</dbReference>
<proteinExistence type="inferred from homology"/>
<evidence type="ECO:0000313" key="5">
    <source>
        <dbReference type="Proteomes" id="UP000002945"/>
    </source>
</evidence>
<feature type="domain" description="Carbamoyltransferase" evidence="2">
    <location>
        <begin position="5"/>
        <end position="331"/>
    </location>
</feature>
<dbReference type="PANTHER" id="PTHR34847:SF1">
    <property type="entry name" value="NODULATION PROTEIN U"/>
    <property type="match status" value="1"/>
</dbReference>
<dbReference type="InterPro" id="IPR031730">
    <property type="entry name" value="Carbam_trans_C"/>
</dbReference>
<dbReference type="HOGENOM" id="CLU_014411_2_0_10"/>
<dbReference type="PANTHER" id="PTHR34847">
    <property type="entry name" value="NODULATION PROTEIN U"/>
    <property type="match status" value="1"/>
</dbReference>
<dbReference type="GO" id="GO:0003824">
    <property type="term" value="F:catalytic activity"/>
    <property type="evidence" value="ECO:0007669"/>
    <property type="project" value="InterPro"/>
</dbReference>
<sequence>MNRNIIGISAFYHDSACCIIQNGKLVAAVQEERFSRKKNDPDLPVNAFMYCLNEAGISIADIDCIAYYEDPVKKSERQLWSGSQQISADSIYEMDPKHVTQQIRKELGYDGPIKIYEHHQSHAASSFYFSGFDSAAILTVDGVGEWATTTYGTGKNNKVDIFEEVSFPDSLGLLYSTITSYLGFKVNSGEYKVMGLAPYGKDIYLEQMRELLHLEENGQYSLNLKYFDFLRGKRMYSDELPKLFGVPVREKDSEMLQVHMDIAKSLQRFLEETMIKIANYLHAKTGEDNLCMAGGVALNCVANGKILQNSPFKKMYVQPAANDSGCALGAAALAYAELYPEDKIEPMHNVYLGPKATEKEIENLLNATSLEYDDCRTEGNALEKVAKKLAEGKVIGWYNGRMEFGPRSLGARSILADPRVLDMRDRINAMVKKREGFRPFAPAVLEEKMYEHFDIDHPSPFMLETCQVKSPIDMPAITHVDNSARIQSVNDHNPRFQKLLREFDKLTNCPILLNTSFNIKDEPIVCTPEDALVCFITTDIDCLVLEDFIIDKEGNEITMLEMINNNFTERGRFELNPNVYTFI</sequence>
<dbReference type="eggNOG" id="COG2192">
    <property type="taxonomic scope" value="Bacteria"/>
</dbReference>
<evidence type="ECO:0000256" key="1">
    <source>
        <dbReference type="ARBA" id="ARBA00006129"/>
    </source>
</evidence>
<dbReference type="Proteomes" id="UP000002945">
    <property type="component" value="Unassembled WGS sequence"/>
</dbReference>
<dbReference type="InterPro" id="IPR038152">
    <property type="entry name" value="Carbam_trans_C_sf"/>
</dbReference>
<protein>
    <submittedName>
        <fullName evidence="4">Nodulation protein</fullName>
    </submittedName>
</protein>
<dbReference type="AlphaFoldDB" id="A9EDC9"/>
<dbReference type="EMBL" id="ABIB01000022">
    <property type="protein sequence ID" value="EDP94257.1"/>
    <property type="molecule type" value="Genomic_DNA"/>
</dbReference>
<name>A9EDC9_9FLAO</name>
<accession>A9EDC9</accession>
<keyword evidence="5" id="KW-1185">Reference proteome</keyword>
<gene>
    <name evidence="4" type="ORF">KAOT1_11447</name>
</gene>
<dbReference type="RefSeq" id="WP_007094839.1">
    <property type="nucleotide sequence ID" value="NZ_CP142125.1"/>
</dbReference>
<evidence type="ECO:0000313" key="4">
    <source>
        <dbReference type="EMBL" id="EDP94257.1"/>
    </source>
</evidence>